<evidence type="ECO:0000313" key="7">
    <source>
        <dbReference type="EMBL" id="CEA02422.1"/>
    </source>
</evidence>
<dbReference type="Gene3D" id="2.40.30.10">
    <property type="entry name" value="Translation factors"/>
    <property type="match status" value="1"/>
</dbReference>
<dbReference type="EMBL" id="CCSE01000001">
    <property type="protein sequence ID" value="CEA02422.1"/>
    <property type="molecule type" value="Genomic_DNA"/>
</dbReference>
<keyword evidence="4" id="KW-0342">GTP-binding</keyword>
<keyword evidence="2" id="KW-0547">Nucleotide-binding</keyword>
<dbReference type="InterPro" id="IPR005225">
    <property type="entry name" value="Small_GTP-bd"/>
</dbReference>
<protein>
    <submittedName>
        <fullName evidence="7">Tetracycline resistance protein TetO</fullName>
    </submittedName>
</protein>
<gene>
    <name evidence="7" type="primary">tetO</name>
    <name evidence="7" type="ORF">BN1048_01710</name>
</gene>
<name>A0A078MAF9_9STAP</name>
<dbReference type="PRINTS" id="PR00315">
    <property type="entry name" value="ELONGATNFCT"/>
</dbReference>
<dbReference type="HOGENOM" id="CLU_002794_5_1_9"/>
<dbReference type="RefSeq" id="WP_035810260.1">
    <property type="nucleotide sequence ID" value="NZ_CCSE01000001.1"/>
</dbReference>
<dbReference type="Proteomes" id="UP000044136">
    <property type="component" value="Unassembled WGS sequence"/>
</dbReference>
<dbReference type="InterPro" id="IPR031157">
    <property type="entry name" value="G_TR_CS"/>
</dbReference>
<dbReference type="InterPro" id="IPR009000">
    <property type="entry name" value="Transl_B-barrel_sf"/>
</dbReference>
<dbReference type="OrthoDB" id="9804431at2"/>
<dbReference type="GO" id="GO:0046677">
    <property type="term" value="P:response to antibiotic"/>
    <property type="evidence" value="ECO:0007669"/>
    <property type="project" value="UniProtKB-KW"/>
</dbReference>
<proteinExistence type="predicted"/>
<dbReference type="GO" id="GO:0003924">
    <property type="term" value="F:GTPase activity"/>
    <property type="evidence" value="ECO:0007669"/>
    <property type="project" value="InterPro"/>
</dbReference>
<evidence type="ECO:0000313" key="8">
    <source>
        <dbReference type="Proteomes" id="UP000044136"/>
    </source>
</evidence>
<dbReference type="eggNOG" id="COG0480">
    <property type="taxonomic scope" value="Bacteria"/>
</dbReference>
<keyword evidence="8" id="KW-1185">Reference proteome</keyword>
<dbReference type="InterPro" id="IPR014721">
    <property type="entry name" value="Ribsml_uS5_D2-typ_fold_subgr"/>
</dbReference>
<dbReference type="InterPro" id="IPR005517">
    <property type="entry name" value="Transl_elong_EFG/EF2_IV"/>
</dbReference>
<dbReference type="Pfam" id="PF00679">
    <property type="entry name" value="EFG_C"/>
    <property type="match status" value="1"/>
</dbReference>
<dbReference type="PROSITE" id="PS00301">
    <property type="entry name" value="G_TR_1"/>
    <property type="match status" value="1"/>
</dbReference>
<dbReference type="SUPFAM" id="SSF54980">
    <property type="entry name" value="EF-G C-terminal domain-like"/>
    <property type="match status" value="2"/>
</dbReference>
<dbReference type="Pfam" id="PF22042">
    <property type="entry name" value="EF-G_D2"/>
    <property type="match status" value="1"/>
</dbReference>
<evidence type="ECO:0000256" key="3">
    <source>
        <dbReference type="ARBA" id="ARBA00022917"/>
    </source>
</evidence>
<dbReference type="Pfam" id="PF00009">
    <property type="entry name" value="GTP_EFTU"/>
    <property type="match status" value="1"/>
</dbReference>
<evidence type="ECO:0000256" key="5">
    <source>
        <dbReference type="ARBA" id="ARBA00023251"/>
    </source>
</evidence>
<evidence type="ECO:0000256" key="1">
    <source>
        <dbReference type="ARBA" id="ARBA00003987"/>
    </source>
</evidence>
<dbReference type="PANTHER" id="PTHR43261:SF1">
    <property type="entry name" value="RIBOSOME-RELEASING FACTOR 2, MITOCHONDRIAL"/>
    <property type="match status" value="1"/>
</dbReference>
<dbReference type="CDD" id="cd03711">
    <property type="entry name" value="Tet_C"/>
    <property type="match status" value="1"/>
</dbReference>
<comment type="function">
    <text evidence="1">Abolishes the inhibitory effect of tetracyclin on protein synthesis by a non-covalent modification of the ribosomes.</text>
</comment>
<dbReference type="InterPro" id="IPR027417">
    <property type="entry name" value="P-loop_NTPase"/>
</dbReference>
<dbReference type="GO" id="GO:0032790">
    <property type="term" value="P:ribosome disassembly"/>
    <property type="evidence" value="ECO:0007669"/>
    <property type="project" value="TreeGrafter"/>
</dbReference>
<dbReference type="Pfam" id="PF14492">
    <property type="entry name" value="EFG_III"/>
    <property type="match status" value="1"/>
</dbReference>
<evidence type="ECO:0000256" key="2">
    <source>
        <dbReference type="ARBA" id="ARBA00022741"/>
    </source>
</evidence>
<dbReference type="GO" id="GO:0006412">
    <property type="term" value="P:translation"/>
    <property type="evidence" value="ECO:0007669"/>
    <property type="project" value="UniProtKB-KW"/>
</dbReference>
<keyword evidence="5" id="KW-0046">Antibiotic resistance</keyword>
<evidence type="ECO:0000259" key="6">
    <source>
        <dbReference type="PROSITE" id="PS51722"/>
    </source>
</evidence>
<dbReference type="Gene3D" id="3.40.50.300">
    <property type="entry name" value="P-loop containing nucleotide triphosphate hydrolases"/>
    <property type="match status" value="1"/>
</dbReference>
<accession>A0A078MAF9</accession>
<organism evidence="7 8">
    <name type="scientific">Jeotgalicoccus saudimassiliensis</name>
    <dbReference type="NCBI Taxonomy" id="1461582"/>
    <lineage>
        <taxon>Bacteria</taxon>
        <taxon>Bacillati</taxon>
        <taxon>Bacillota</taxon>
        <taxon>Bacilli</taxon>
        <taxon>Bacillales</taxon>
        <taxon>Staphylococcaceae</taxon>
        <taxon>Jeotgalicoccus</taxon>
    </lineage>
</organism>
<dbReference type="STRING" id="1461582.BN1048_01710"/>
<dbReference type="PROSITE" id="PS51722">
    <property type="entry name" value="G_TR_2"/>
    <property type="match status" value="1"/>
</dbReference>
<dbReference type="Gene3D" id="3.30.70.870">
    <property type="entry name" value="Elongation Factor G (Translational Gtpase), domain 3"/>
    <property type="match status" value="1"/>
</dbReference>
<reference evidence="7 8" key="1">
    <citation type="submission" date="2014-07" db="EMBL/GenBank/DDBJ databases">
        <authorList>
            <person name="Urmite Genomes Urmite Genomes"/>
        </authorList>
    </citation>
    <scope>NUCLEOTIDE SEQUENCE [LARGE SCALE GENOMIC DNA]</scope>
    <source>
        <strain evidence="7 8">13MG44_air</strain>
    </source>
</reference>
<dbReference type="Pfam" id="PF03764">
    <property type="entry name" value="EFG_IV"/>
    <property type="match status" value="1"/>
</dbReference>
<dbReference type="InterPro" id="IPR020568">
    <property type="entry name" value="Ribosomal_Su5_D2-typ_SF"/>
</dbReference>
<feature type="domain" description="Tr-type G" evidence="6">
    <location>
        <begin position="4"/>
        <end position="235"/>
    </location>
</feature>
<dbReference type="InterPro" id="IPR035647">
    <property type="entry name" value="EFG_III/V"/>
</dbReference>
<sequence>MITGERTTIGILAHVDAGKTTLTEALLYHAGAISKRGRVDHGDTYFDFESIERSRGITVSSKQVDFEVGNRKFTLIDTPGHADLSAEMERSLQILDLAIIVVSAVDGVQSHTVTIFQLLEKYEVPAIIYINKNDRPSVDKDKTMGSLQELDERCALFSEADSELSESFIEQLAMQDEELLEMFMEGTEDQAFWSDAAKKALMNRTVFPSVRGSALNGNGIGEVINIMEKLTESKEYIEEAGARVYKIMHDEKGQRLTLFKVLGGTFRIKDMVYYKDSDGEKINQLRRLNGGKFEGVSEAAAGDVCTAIGIQNAELGDIIALSEADIELFSESKVPELQPVMEASLVLPEGIDVFTAMKTLRQLEAEEPEIGLRTSETTGDIHMRVMGTIHMEVLTESIRDKYGMNITFGPPVILYRETIEESIVGYGHFEPLGHYAEVQLRIEPGQNGQGIIAKNEANTDDLKIQFQKLIMTHIKEKEHLGVLTGAPLTDVTITLMAAKTALRETQGGDLRQATYRGVRQGLMKAKSVILEPWYSFEITLPADAAGRAMSDVQRLHGESGDMAQLGENKVSLKGEVPVATFVDYPIELASYTKGEGTVSLQSAGYRPCHNPEEVIDQADYNPENDLDNTPNSIYFKKGAGYEVKWYDIDEVRHIKGNFN</sequence>
<dbReference type="SUPFAM" id="SSF54211">
    <property type="entry name" value="Ribosomal protein S5 domain 2-like"/>
    <property type="match status" value="1"/>
</dbReference>
<dbReference type="SMART" id="SM00889">
    <property type="entry name" value="EFG_IV"/>
    <property type="match status" value="1"/>
</dbReference>
<dbReference type="InterPro" id="IPR035650">
    <property type="entry name" value="Tet_C"/>
</dbReference>
<dbReference type="InterPro" id="IPR000640">
    <property type="entry name" value="EFG_V-like"/>
</dbReference>
<dbReference type="SMART" id="SM00838">
    <property type="entry name" value="EFG_C"/>
    <property type="match status" value="1"/>
</dbReference>
<dbReference type="SUPFAM" id="SSF50447">
    <property type="entry name" value="Translation proteins"/>
    <property type="match status" value="1"/>
</dbReference>
<dbReference type="Gene3D" id="3.30.70.240">
    <property type="match status" value="1"/>
</dbReference>
<evidence type="ECO:0000256" key="4">
    <source>
        <dbReference type="ARBA" id="ARBA00023134"/>
    </source>
</evidence>
<dbReference type="InterPro" id="IPR053905">
    <property type="entry name" value="EF-G-like_DII"/>
</dbReference>
<dbReference type="InterPro" id="IPR041095">
    <property type="entry name" value="EFG_II"/>
</dbReference>
<dbReference type="GO" id="GO:0005525">
    <property type="term" value="F:GTP binding"/>
    <property type="evidence" value="ECO:0007669"/>
    <property type="project" value="UniProtKB-KW"/>
</dbReference>
<keyword evidence="3" id="KW-0648">Protein biosynthesis</keyword>
<dbReference type="PRINTS" id="PR01037">
    <property type="entry name" value="TCRTETOQM"/>
</dbReference>
<dbReference type="Gene3D" id="3.30.230.10">
    <property type="match status" value="1"/>
</dbReference>
<dbReference type="AlphaFoldDB" id="A0A078MAF9"/>
<dbReference type="PANTHER" id="PTHR43261">
    <property type="entry name" value="TRANSLATION ELONGATION FACTOR G-RELATED"/>
    <property type="match status" value="1"/>
</dbReference>
<dbReference type="NCBIfam" id="TIGR00231">
    <property type="entry name" value="small_GTP"/>
    <property type="match status" value="1"/>
</dbReference>
<dbReference type="SUPFAM" id="SSF52540">
    <property type="entry name" value="P-loop containing nucleoside triphosphate hydrolases"/>
    <property type="match status" value="1"/>
</dbReference>
<dbReference type="InterPro" id="IPR000795">
    <property type="entry name" value="T_Tr_GTP-bd_dom"/>
</dbReference>